<reference evidence="7" key="1">
    <citation type="submission" date="2016-10" db="EMBL/GenBank/DDBJ databases">
        <authorList>
            <person name="Varghese N."/>
            <person name="Submissions S."/>
        </authorList>
    </citation>
    <scope>NUCLEOTIDE SEQUENCE [LARGE SCALE GENOMIC DNA]</scope>
    <source>
        <strain evidence="7">DSM 21743</strain>
    </source>
</reference>
<keyword evidence="2" id="KW-0521">NADP</keyword>
<sequence length="342" mass="35503">MPKRYVIIGAGAIGGSIGGRLHQAGRDVVLVARGAHLDALRRDGLRLRTPDEDVTLRVPAVGGPDELTLTEDDVLVLATKTQQVEAALPAWADAPVRDADGRETGTAGSRLPALMALNGVASEAIALRYFARVVGVCLWLPSVHLVPGEVIIRGGPKSGMLHLGSVPQGRDHALLQEVAGDLEAANFDVPLPADVMPWKYRKLISNLGNGLQALVGPKGGSGRLAAALEAEARTVLDAAGIEVTPDAEESAARAAAFTMHHVPGVPDDVGGSTWQSLQRGTGNVETDYLNGEVARIAHAHGTEAPFNARLATLVRQAAARGQQPGAVTADELAVALGLADVL</sequence>
<dbReference type="GO" id="GO:0005737">
    <property type="term" value="C:cytoplasm"/>
    <property type="evidence" value="ECO:0007669"/>
    <property type="project" value="TreeGrafter"/>
</dbReference>
<evidence type="ECO:0000259" key="5">
    <source>
        <dbReference type="Pfam" id="PF08546"/>
    </source>
</evidence>
<dbReference type="InterPro" id="IPR013752">
    <property type="entry name" value="KPA_reductase"/>
</dbReference>
<dbReference type="Pfam" id="PF02558">
    <property type="entry name" value="ApbA"/>
    <property type="match status" value="1"/>
</dbReference>
<dbReference type="RefSeq" id="WP_197680545.1">
    <property type="nucleotide sequence ID" value="NZ_LT629799.1"/>
</dbReference>
<dbReference type="Proteomes" id="UP000198825">
    <property type="component" value="Chromosome I"/>
</dbReference>
<organism evidence="6 7">
    <name type="scientific">Microlunatus sagamiharensis</name>
    <dbReference type="NCBI Taxonomy" id="546874"/>
    <lineage>
        <taxon>Bacteria</taxon>
        <taxon>Bacillati</taxon>
        <taxon>Actinomycetota</taxon>
        <taxon>Actinomycetes</taxon>
        <taxon>Propionibacteriales</taxon>
        <taxon>Propionibacteriaceae</taxon>
        <taxon>Microlunatus</taxon>
    </lineage>
</organism>
<dbReference type="GO" id="GO:0008677">
    <property type="term" value="F:2-dehydropantoate 2-reductase activity"/>
    <property type="evidence" value="ECO:0007669"/>
    <property type="project" value="TreeGrafter"/>
</dbReference>
<dbReference type="AlphaFoldDB" id="A0A1H2NJ10"/>
<evidence type="ECO:0000313" key="7">
    <source>
        <dbReference type="Proteomes" id="UP000198825"/>
    </source>
</evidence>
<evidence type="ECO:0000259" key="4">
    <source>
        <dbReference type="Pfam" id="PF02558"/>
    </source>
</evidence>
<dbReference type="InterPro" id="IPR050838">
    <property type="entry name" value="Ketopantoate_reductase"/>
</dbReference>
<dbReference type="GO" id="GO:0050661">
    <property type="term" value="F:NADP binding"/>
    <property type="evidence" value="ECO:0007669"/>
    <property type="project" value="TreeGrafter"/>
</dbReference>
<evidence type="ECO:0000256" key="2">
    <source>
        <dbReference type="ARBA" id="ARBA00022857"/>
    </source>
</evidence>
<dbReference type="InterPro" id="IPR008927">
    <property type="entry name" value="6-PGluconate_DH-like_C_sf"/>
</dbReference>
<evidence type="ECO:0000256" key="1">
    <source>
        <dbReference type="ARBA" id="ARBA00007870"/>
    </source>
</evidence>
<dbReference type="Pfam" id="PF08546">
    <property type="entry name" value="ApbA_C"/>
    <property type="match status" value="1"/>
</dbReference>
<dbReference type="InterPro" id="IPR013332">
    <property type="entry name" value="KPR_N"/>
</dbReference>
<dbReference type="SUPFAM" id="SSF48179">
    <property type="entry name" value="6-phosphogluconate dehydrogenase C-terminal domain-like"/>
    <property type="match status" value="1"/>
</dbReference>
<feature type="domain" description="Ketopantoate reductase N-terminal" evidence="4">
    <location>
        <begin position="6"/>
        <end position="164"/>
    </location>
</feature>
<feature type="domain" description="Ketopantoate reductase C-terminal" evidence="5">
    <location>
        <begin position="194"/>
        <end position="316"/>
    </location>
</feature>
<evidence type="ECO:0000313" key="6">
    <source>
        <dbReference type="EMBL" id="SDV05055.1"/>
    </source>
</evidence>
<dbReference type="Gene3D" id="1.10.1040.10">
    <property type="entry name" value="N-(1-d-carboxylethyl)-l-norvaline Dehydrogenase, domain 2"/>
    <property type="match status" value="1"/>
</dbReference>
<evidence type="ECO:0000256" key="3">
    <source>
        <dbReference type="ARBA" id="ARBA00023002"/>
    </source>
</evidence>
<keyword evidence="7" id="KW-1185">Reference proteome</keyword>
<dbReference type="STRING" id="546874.SAMN04488544_4090"/>
<dbReference type="Gene3D" id="3.40.50.720">
    <property type="entry name" value="NAD(P)-binding Rossmann-like Domain"/>
    <property type="match status" value="1"/>
</dbReference>
<dbReference type="InterPro" id="IPR036291">
    <property type="entry name" value="NAD(P)-bd_dom_sf"/>
</dbReference>
<dbReference type="PANTHER" id="PTHR43765">
    <property type="entry name" value="2-DEHYDROPANTOATE 2-REDUCTASE-RELATED"/>
    <property type="match status" value="1"/>
</dbReference>
<name>A0A1H2NJ10_9ACTN</name>
<protein>
    <submittedName>
        <fullName evidence="6">2-dehydropantoate 2-reductase</fullName>
    </submittedName>
</protein>
<dbReference type="InterPro" id="IPR013328">
    <property type="entry name" value="6PGD_dom2"/>
</dbReference>
<dbReference type="EMBL" id="LT629799">
    <property type="protein sequence ID" value="SDV05055.1"/>
    <property type="molecule type" value="Genomic_DNA"/>
</dbReference>
<comment type="similarity">
    <text evidence="1">Belongs to the ketopantoate reductase family.</text>
</comment>
<dbReference type="PANTHER" id="PTHR43765:SF2">
    <property type="entry name" value="2-DEHYDROPANTOATE 2-REDUCTASE"/>
    <property type="match status" value="1"/>
</dbReference>
<proteinExistence type="inferred from homology"/>
<dbReference type="SUPFAM" id="SSF51735">
    <property type="entry name" value="NAD(P)-binding Rossmann-fold domains"/>
    <property type="match status" value="1"/>
</dbReference>
<accession>A0A1H2NJ10</accession>
<keyword evidence="3" id="KW-0560">Oxidoreductase</keyword>
<gene>
    <name evidence="6" type="ORF">SAMN04488544_4090</name>
</gene>